<keyword evidence="3" id="KW-1185">Reference proteome</keyword>
<evidence type="ECO:0000313" key="2">
    <source>
        <dbReference type="EMBL" id="GAA4672373.1"/>
    </source>
</evidence>
<dbReference type="Pfam" id="PF24405">
    <property type="entry name" value="Pua-like"/>
    <property type="match status" value="1"/>
</dbReference>
<evidence type="ECO:0000259" key="1">
    <source>
        <dbReference type="SMART" id="SM00382"/>
    </source>
</evidence>
<dbReference type="Gene3D" id="3.40.50.300">
    <property type="entry name" value="P-loop containing nucleotide triphosphate hydrolases"/>
    <property type="match status" value="1"/>
</dbReference>
<dbReference type="InterPro" id="IPR003593">
    <property type="entry name" value="AAA+_ATPase"/>
</dbReference>
<organism evidence="2 3">
    <name type="scientific">Nocardioides nanhaiensis</name>
    <dbReference type="NCBI Taxonomy" id="1476871"/>
    <lineage>
        <taxon>Bacteria</taxon>
        <taxon>Bacillati</taxon>
        <taxon>Actinomycetota</taxon>
        <taxon>Actinomycetes</taxon>
        <taxon>Propionibacteriales</taxon>
        <taxon>Nocardioidaceae</taxon>
        <taxon>Nocardioides</taxon>
    </lineage>
</organism>
<comment type="caution">
    <text evidence="2">The sequence shown here is derived from an EMBL/GenBank/DDBJ whole genome shotgun (WGS) entry which is preliminary data.</text>
</comment>
<name>A0ABP8VTM7_9ACTN</name>
<dbReference type="Proteomes" id="UP001500621">
    <property type="component" value="Unassembled WGS sequence"/>
</dbReference>
<sequence length="791" mass="88752">MPEGGCVSFEPQPFSADSVRLVDDKPGVHVVWDASGRCLFVGLSQRNRTRLLQHLSGDRQASILHEKVGRLLDRELGRRAQRDEIRDWLNSCTFAAESSDAPARRKFELMGELLPRFNEKTPAEDELSDVPVAPQAPPRAGDLRTLIEFALAGLSDRGGSGSIASPAKQTIKEDLVHTLTQRVPEGFTVTASTGYGSDADVPWVAILPIRGSASPRDGVYLVYLFAADGSSAYLSLAQGTTQVAGGSQILHKRCWDIRRALGLQTGLQARIDLRSTNPRPKSYEAGSAYAVRYRAEALPNLDQFHADLDRMLTLLQQVDSLGLTERSQEETVHLVLKWSRDIRPDTITRHREVAEQSGSVWWGKLGKPGTSAMSPQRLQLVNGQLAAGRTTYCYLYRTGEIWRTELKEVVTSRAEVDEERVPSYYGDEHHTLYLRLSNFESMPPEWAFDNLVLTTNATPDATPGALSNQTSPLMVYQLWSASPAPDQHVTLAVESTQLVGEPGTPAGPDAGAPREPLTMAWLEEETLCERAWLESLIEALDRRPQVVLAGPPGTGKTWVARAVARYMTQDEPLTHRVLQFHPSYGYEEFIEGLRPTAEGGSIGFTRVDGAVLRMAGEIDPESDQRHVLVLDEMNRANLPRVFGELMYALEYRDEPIDLLYTQEYSLPHRLLFIGTMNTADRSIRSIDLALRRRFEVFDCPPDHDILRRYYETRTCTVDGLVDGFERLNAHLTDLLDRHHTVGHSFFMRELFDAAALRATWQRQLLPLFEEYFFDRPDVIATLQINEFWPDA</sequence>
<dbReference type="Pfam" id="PF07728">
    <property type="entry name" value="AAA_5"/>
    <property type="match status" value="1"/>
</dbReference>
<dbReference type="InterPro" id="IPR021961">
    <property type="entry name" value="McrB_DNA-bd"/>
</dbReference>
<accession>A0ABP8VTM7</accession>
<dbReference type="Pfam" id="PF12102">
    <property type="entry name" value="MrcB_N"/>
    <property type="match status" value="1"/>
</dbReference>
<dbReference type="InterPro" id="IPR052934">
    <property type="entry name" value="Methyl-DNA_Rec/Restrict_Enz"/>
</dbReference>
<feature type="domain" description="AAA+ ATPase" evidence="1">
    <location>
        <begin position="542"/>
        <end position="702"/>
    </location>
</feature>
<dbReference type="InterPro" id="IPR027417">
    <property type="entry name" value="P-loop_NTPase"/>
</dbReference>
<dbReference type="PANTHER" id="PTHR37291:SF1">
    <property type="entry name" value="TYPE IV METHYL-DIRECTED RESTRICTION ENZYME ECOKMCRB SUBUNIT"/>
    <property type="match status" value="1"/>
</dbReference>
<dbReference type="CDD" id="cd00009">
    <property type="entry name" value="AAA"/>
    <property type="match status" value="1"/>
</dbReference>
<dbReference type="PANTHER" id="PTHR37291">
    <property type="entry name" value="5-METHYLCYTOSINE-SPECIFIC RESTRICTION ENZYME B"/>
    <property type="match status" value="1"/>
</dbReference>
<dbReference type="SMART" id="SM00382">
    <property type="entry name" value="AAA"/>
    <property type="match status" value="1"/>
</dbReference>
<dbReference type="InterPro" id="IPR057406">
    <property type="entry name" value="Pua-like_dom"/>
</dbReference>
<dbReference type="Gene3D" id="3.30.920.90">
    <property type="match status" value="1"/>
</dbReference>
<dbReference type="SUPFAM" id="SSF52540">
    <property type="entry name" value="P-loop containing nucleoside triphosphate hydrolases"/>
    <property type="match status" value="1"/>
</dbReference>
<reference evidence="3" key="1">
    <citation type="journal article" date="2019" name="Int. J. Syst. Evol. Microbiol.">
        <title>The Global Catalogue of Microorganisms (GCM) 10K type strain sequencing project: providing services to taxonomists for standard genome sequencing and annotation.</title>
        <authorList>
            <consortium name="The Broad Institute Genomics Platform"/>
            <consortium name="The Broad Institute Genome Sequencing Center for Infectious Disease"/>
            <person name="Wu L."/>
            <person name="Ma J."/>
        </authorList>
    </citation>
    <scope>NUCLEOTIDE SEQUENCE [LARGE SCALE GENOMIC DNA]</scope>
    <source>
        <strain evidence="3">JCM 18127</strain>
    </source>
</reference>
<dbReference type="EMBL" id="BAABIM010000001">
    <property type="protein sequence ID" value="GAA4672373.1"/>
    <property type="molecule type" value="Genomic_DNA"/>
</dbReference>
<protein>
    <recommendedName>
        <fullName evidence="1">AAA+ ATPase domain-containing protein</fullName>
    </recommendedName>
</protein>
<proteinExistence type="predicted"/>
<gene>
    <name evidence="2" type="ORF">GCM10023226_06500</name>
</gene>
<evidence type="ECO:0000313" key="3">
    <source>
        <dbReference type="Proteomes" id="UP001500621"/>
    </source>
</evidence>
<dbReference type="InterPro" id="IPR011704">
    <property type="entry name" value="ATPase_dyneun-rel_AAA"/>
</dbReference>